<dbReference type="RefSeq" id="WP_128705790.1">
    <property type="nucleotide sequence ID" value="NZ_RLII01000003.1"/>
</dbReference>
<dbReference type="EMBL" id="RLII01000003">
    <property type="protein sequence ID" value="RXE59973.1"/>
    <property type="molecule type" value="Genomic_DNA"/>
</dbReference>
<organism evidence="1 2">
    <name type="scientific">Acetivibrio mesophilus</name>
    <dbReference type="NCBI Taxonomy" id="2487273"/>
    <lineage>
        <taxon>Bacteria</taxon>
        <taxon>Bacillati</taxon>
        <taxon>Bacillota</taxon>
        <taxon>Clostridia</taxon>
        <taxon>Eubacteriales</taxon>
        <taxon>Oscillospiraceae</taxon>
        <taxon>Acetivibrio</taxon>
    </lineage>
</organism>
<dbReference type="OrthoDB" id="1925550at2"/>
<name>A0A4Q0I6F9_9FIRM</name>
<proteinExistence type="predicted"/>
<gene>
    <name evidence="1" type="ORF">EFD62_04260</name>
</gene>
<reference evidence="2" key="1">
    <citation type="submission" date="2018-11" db="EMBL/GenBank/DDBJ databases">
        <title>Genome sequencing of a novel mesophilic and cellulolytic organism within the genus Hungateiclostridium.</title>
        <authorList>
            <person name="Rettenmaier R."/>
            <person name="Liebl W."/>
            <person name="Zverlov V."/>
        </authorList>
    </citation>
    <scope>NUCLEOTIDE SEQUENCE [LARGE SCALE GENOMIC DNA]</scope>
    <source>
        <strain evidence="2">N2K1</strain>
    </source>
</reference>
<protein>
    <submittedName>
        <fullName evidence="1">Uncharacterized protein</fullName>
    </submittedName>
</protein>
<dbReference type="AlphaFoldDB" id="A0A4Q0I6F9"/>
<sequence length="142" mass="15623">MPDSVTMANYNISFSGQVENPGDSTQTWVYRITKIGEPFPQINLWVLVLCTDPKHHVISSTGTGTVELGICPSCFSGITNTIIWKDLNNENVNGFYSFTIKGCFEPADIPVFLSTGNTLNTGLITGPSCQPMEPHNDKFYIL</sequence>
<evidence type="ECO:0000313" key="2">
    <source>
        <dbReference type="Proteomes" id="UP000289166"/>
    </source>
</evidence>
<keyword evidence="2" id="KW-1185">Reference proteome</keyword>
<evidence type="ECO:0000313" key="1">
    <source>
        <dbReference type="EMBL" id="RXE59973.1"/>
    </source>
</evidence>
<accession>A0A4Q0I6F9</accession>
<comment type="caution">
    <text evidence="1">The sequence shown here is derived from an EMBL/GenBank/DDBJ whole genome shotgun (WGS) entry which is preliminary data.</text>
</comment>
<dbReference type="Proteomes" id="UP000289166">
    <property type="component" value="Unassembled WGS sequence"/>
</dbReference>